<gene>
    <name evidence="8" type="ORF">CAUS1442_LOCUS9022</name>
</gene>
<feature type="transmembrane region" description="Helical" evidence="7">
    <location>
        <begin position="673"/>
        <end position="694"/>
    </location>
</feature>
<dbReference type="InterPro" id="IPR004240">
    <property type="entry name" value="EMP70"/>
</dbReference>
<dbReference type="GO" id="GO:0072657">
    <property type="term" value="P:protein localization to membrane"/>
    <property type="evidence" value="ECO:0007669"/>
    <property type="project" value="TreeGrafter"/>
</dbReference>
<feature type="transmembrane region" description="Helical" evidence="7">
    <location>
        <begin position="553"/>
        <end position="576"/>
    </location>
</feature>
<evidence type="ECO:0000256" key="4">
    <source>
        <dbReference type="ARBA" id="ARBA00022729"/>
    </source>
</evidence>
<feature type="transmembrane region" description="Helical" evidence="7">
    <location>
        <begin position="514"/>
        <end position="533"/>
    </location>
</feature>
<keyword evidence="3 7" id="KW-0812">Transmembrane</keyword>
<evidence type="ECO:0000256" key="7">
    <source>
        <dbReference type="RuleBase" id="RU363079"/>
    </source>
</evidence>
<feature type="transmembrane region" description="Helical" evidence="7">
    <location>
        <begin position="639"/>
        <end position="661"/>
    </location>
</feature>
<feature type="transmembrane region" description="Helical" evidence="7">
    <location>
        <begin position="597"/>
        <end position="619"/>
    </location>
</feature>
<comment type="caution">
    <text evidence="7">Lacks conserved residue(s) required for the propagation of feature annotation.</text>
</comment>
<organism evidence="8">
    <name type="scientific">Craspedostauros australis</name>
    <dbReference type="NCBI Taxonomy" id="1486917"/>
    <lineage>
        <taxon>Eukaryota</taxon>
        <taxon>Sar</taxon>
        <taxon>Stramenopiles</taxon>
        <taxon>Ochrophyta</taxon>
        <taxon>Bacillariophyta</taxon>
        <taxon>Bacillariophyceae</taxon>
        <taxon>Bacillariophycidae</taxon>
        <taxon>Naviculales</taxon>
        <taxon>Naviculaceae</taxon>
        <taxon>Craspedostauros</taxon>
    </lineage>
</organism>
<evidence type="ECO:0000256" key="1">
    <source>
        <dbReference type="ARBA" id="ARBA00004141"/>
    </source>
</evidence>
<keyword evidence="4" id="KW-0732">Signal</keyword>
<proteinExistence type="inferred from homology"/>
<dbReference type="GO" id="GO:0005737">
    <property type="term" value="C:cytoplasm"/>
    <property type="evidence" value="ECO:0007669"/>
    <property type="project" value="UniProtKB-ARBA"/>
</dbReference>
<evidence type="ECO:0000256" key="5">
    <source>
        <dbReference type="ARBA" id="ARBA00022989"/>
    </source>
</evidence>
<dbReference type="Pfam" id="PF02990">
    <property type="entry name" value="EMP70"/>
    <property type="match status" value="1"/>
</dbReference>
<name>A0A7R9WX93_9STRA</name>
<reference evidence="8" key="1">
    <citation type="submission" date="2021-01" db="EMBL/GenBank/DDBJ databases">
        <authorList>
            <person name="Corre E."/>
            <person name="Pelletier E."/>
            <person name="Niang G."/>
            <person name="Scheremetjew M."/>
            <person name="Finn R."/>
            <person name="Kale V."/>
            <person name="Holt S."/>
            <person name="Cochrane G."/>
            <person name="Meng A."/>
            <person name="Brown T."/>
            <person name="Cohen L."/>
        </authorList>
    </citation>
    <scope>NUCLEOTIDE SEQUENCE</scope>
    <source>
        <strain evidence="8">CCMP3328</strain>
    </source>
</reference>
<dbReference type="PANTHER" id="PTHR10766">
    <property type="entry name" value="TRANSMEMBRANE 9 SUPERFAMILY PROTEIN"/>
    <property type="match status" value="1"/>
</dbReference>
<feature type="transmembrane region" description="Helical" evidence="7">
    <location>
        <begin position="443"/>
        <end position="470"/>
    </location>
</feature>
<sequence length="746" mass="83063">MRSLAGRLLAFSPIDAGAIIGCALLLLCSKLLTVSIRTAHRGHIISIQSEKLHPRAFRTNELIPMAINPLTSEQTHIPTSYHRLPFCGLNDQDQPSNLDVASAWPTHRSPASAWRWLSAQTVAGSSDKNTNAVHDTPNSPYALRMKQDTYSQRLCQTKLTTADAKILRQRIADGYHHNWVIDALPTARISRTDDPSKVRMMYNGGFPMGHYNANDKYFYIHNHVNIHIVYRRPVSTFEFYNIVDVAVEPISINHNKPRNRISESTGRDGLTLPNIDSQDSYLHDKQHTHTQITNSTEMQRIAANETIVFTFDVIWRKPETSWQSPWRSPSSSIREMANAEQEASETWTRFCLCLAALAIFSSTCVVATMSSRSNMPVASHFMRNTATTNNAESDVISGNTKNIEDTGDEESRMTLDTDHELKSELDEARRTTREIHPPTHMPALFYAAVATGAQLTFSVLLILVACLVGMVDASDHASILNASLRLYSLCGLVGGYISHSLHHGFSGQGSWQSSAILTATLFPTTIILILGIADTMIRSHDLEMPSHSSFSATIAMGVVWFCATVVFVFVGSFLSISQAKAGYHLQIPRTNSWVTQADHYFAVRLISIVVRTTIPMVLICTETMRTALILGTKQYTVSLGYRFQICLAVFAFVKASCARAQEDLKAKDSQLEWIFFFTPGFCIAFGFVCCFLWLDAPHPSGSFIGYTFHFMYVLAIDLVATLMYGSTGILVSLWTMKTANALSKDK</sequence>
<keyword evidence="5 7" id="KW-1133">Transmembrane helix</keyword>
<dbReference type="AlphaFoldDB" id="A0A7R9WX93"/>
<evidence type="ECO:0000313" key="8">
    <source>
        <dbReference type="EMBL" id="CAD8336894.1"/>
    </source>
</evidence>
<feature type="transmembrane region" description="Helical" evidence="7">
    <location>
        <begin position="706"/>
        <end position="734"/>
    </location>
</feature>
<protein>
    <recommendedName>
        <fullName evidence="7">Transmembrane 9 superfamily member</fullName>
    </recommendedName>
</protein>
<comment type="subcellular location">
    <subcellularLocation>
        <location evidence="1">Membrane</location>
        <topology evidence="1">Multi-pass membrane protein</topology>
    </subcellularLocation>
</comment>
<keyword evidence="6 7" id="KW-0472">Membrane</keyword>
<evidence type="ECO:0000256" key="2">
    <source>
        <dbReference type="ARBA" id="ARBA00005227"/>
    </source>
</evidence>
<evidence type="ECO:0000256" key="6">
    <source>
        <dbReference type="ARBA" id="ARBA00023136"/>
    </source>
</evidence>
<evidence type="ECO:0000256" key="3">
    <source>
        <dbReference type="ARBA" id="ARBA00022692"/>
    </source>
</evidence>
<dbReference type="GO" id="GO:0016020">
    <property type="term" value="C:membrane"/>
    <property type="evidence" value="ECO:0007669"/>
    <property type="project" value="UniProtKB-SubCell"/>
</dbReference>
<dbReference type="PANTHER" id="PTHR10766:SF111">
    <property type="entry name" value="TRANSMEMBRANE 9 SUPERFAMILY MEMBER 2"/>
    <property type="match status" value="1"/>
</dbReference>
<comment type="similarity">
    <text evidence="2 7">Belongs to the nonaspanin (TM9SF) (TC 9.A.2) family.</text>
</comment>
<accession>A0A7R9WX93</accession>
<dbReference type="EMBL" id="HBEF01014426">
    <property type="protein sequence ID" value="CAD8336894.1"/>
    <property type="molecule type" value="Transcribed_RNA"/>
</dbReference>